<reference evidence="1 2" key="1">
    <citation type="journal article" date="2022" name="Nat. Ecol. Evol.">
        <title>A masculinizing supergene underlies an exaggerated male reproductive morph in a spider.</title>
        <authorList>
            <person name="Hendrickx F."/>
            <person name="De Corte Z."/>
            <person name="Sonet G."/>
            <person name="Van Belleghem S.M."/>
            <person name="Kostlbacher S."/>
            <person name="Vangestel C."/>
        </authorList>
    </citation>
    <scope>NUCLEOTIDE SEQUENCE [LARGE SCALE GENOMIC DNA]</scope>
    <source>
        <strain evidence="1">W744_W776</strain>
    </source>
</reference>
<dbReference type="EMBL" id="JAFNEN010000233">
    <property type="protein sequence ID" value="KAG8188684.1"/>
    <property type="molecule type" value="Genomic_DNA"/>
</dbReference>
<protein>
    <submittedName>
        <fullName evidence="1">Uncharacterized protein</fullName>
    </submittedName>
</protein>
<name>A0AAV6UWW0_9ARAC</name>
<comment type="caution">
    <text evidence="1">The sequence shown here is derived from an EMBL/GenBank/DDBJ whole genome shotgun (WGS) entry which is preliminary data.</text>
</comment>
<dbReference type="AlphaFoldDB" id="A0AAV6UWW0"/>
<sequence length="73" mass="7584">MSGPLPSPGLDFSQIVMPICLVSDGEASSLLAANRVGPRNLWGAIPVVMVTLLAHSDRRTIQEQGKGLGDKGG</sequence>
<accession>A0AAV6UWW0</accession>
<gene>
    <name evidence="1" type="ORF">JTE90_003940</name>
</gene>
<dbReference type="Proteomes" id="UP000827092">
    <property type="component" value="Unassembled WGS sequence"/>
</dbReference>
<evidence type="ECO:0000313" key="2">
    <source>
        <dbReference type="Proteomes" id="UP000827092"/>
    </source>
</evidence>
<proteinExistence type="predicted"/>
<organism evidence="1 2">
    <name type="scientific">Oedothorax gibbosus</name>
    <dbReference type="NCBI Taxonomy" id="931172"/>
    <lineage>
        <taxon>Eukaryota</taxon>
        <taxon>Metazoa</taxon>
        <taxon>Ecdysozoa</taxon>
        <taxon>Arthropoda</taxon>
        <taxon>Chelicerata</taxon>
        <taxon>Arachnida</taxon>
        <taxon>Araneae</taxon>
        <taxon>Araneomorphae</taxon>
        <taxon>Entelegynae</taxon>
        <taxon>Araneoidea</taxon>
        <taxon>Linyphiidae</taxon>
        <taxon>Erigoninae</taxon>
        <taxon>Oedothorax</taxon>
    </lineage>
</organism>
<keyword evidence="2" id="KW-1185">Reference proteome</keyword>
<evidence type="ECO:0000313" key="1">
    <source>
        <dbReference type="EMBL" id="KAG8188684.1"/>
    </source>
</evidence>